<proteinExistence type="inferred from homology"/>
<dbReference type="Proteomes" id="UP000183987">
    <property type="component" value="Unassembled WGS sequence"/>
</dbReference>
<protein>
    <submittedName>
        <fullName evidence="4">Glycine/D-amino acid oxidase</fullName>
    </submittedName>
</protein>
<dbReference type="EMBL" id="FQUE01000001">
    <property type="protein sequence ID" value="SHE48094.1"/>
    <property type="molecule type" value="Genomic_DNA"/>
</dbReference>
<dbReference type="GO" id="GO:0005886">
    <property type="term" value="C:plasma membrane"/>
    <property type="evidence" value="ECO:0007669"/>
    <property type="project" value="TreeGrafter"/>
</dbReference>
<dbReference type="InterPro" id="IPR006076">
    <property type="entry name" value="FAD-dep_OxRdtase"/>
</dbReference>
<gene>
    <name evidence="4" type="ORF">SAMN05444339_101490</name>
</gene>
<dbReference type="GO" id="GO:0005737">
    <property type="term" value="C:cytoplasm"/>
    <property type="evidence" value="ECO:0007669"/>
    <property type="project" value="TreeGrafter"/>
</dbReference>
<keyword evidence="5" id="KW-1185">Reference proteome</keyword>
<keyword evidence="2" id="KW-0560">Oxidoreductase</keyword>
<dbReference type="RefSeq" id="WP_072855585.1">
    <property type="nucleotide sequence ID" value="NZ_FQUE01000001.1"/>
</dbReference>
<dbReference type="PANTHER" id="PTHR13847">
    <property type="entry name" value="SARCOSINE DEHYDROGENASE-RELATED"/>
    <property type="match status" value="1"/>
</dbReference>
<evidence type="ECO:0000256" key="1">
    <source>
        <dbReference type="ARBA" id="ARBA00009410"/>
    </source>
</evidence>
<name>A0A1M4TUM3_LOKAT</name>
<dbReference type="PANTHER" id="PTHR13847:SF280">
    <property type="entry name" value="D-AMINO ACID DEHYDROGENASE"/>
    <property type="match status" value="1"/>
</dbReference>
<dbReference type="GO" id="GO:0055130">
    <property type="term" value="P:D-alanine catabolic process"/>
    <property type="evidence" value="ECO:0007669"/>
    <property type="project" value="TreeGrafter"/>
</dbReference>
<dbReference type="GO" id="GO:0008718">
    <property type="term" value="F:D-amino-acid dehydrogenase activity"/>
    <property type="evidence" value="ECO:0007669"/>
    <property type="project" value="TreeGrafter"/>
</dbReference>
<accession>A0A1M4TUM3</accession>
<evidence type="ECO:0000256" key="2">
    <source>
        <dbReference type="ARBA" id="ARBA00023002"/>
    </source>
</evidence>
<dbReference type="OrthoDB" id="9787190at2"/>
<dbReference type="AlphaFoldDB" id="A0A1M4TUM3"/>
<evidence type="ECO:0000313" key="5">
    <source>
        <dbReference type="Proteomes" id="UP000183987"/>
    </source>
</evidence>
<dbReference type="Gene3D" id="3.30.9.10">
    <property type="entry name" value="D-Amino Acid Oxidase, subunit A, domain 2"/>
    <property type="match status" value="2"/>
</dbReference>
<evidence type="ECO:0000259" key="3">
    <source>
        <dbReference type="Pfam" id="PF01266"/>
    </source>
</evidence>
<dbReference type="Gene3D" id="3.50.50.60">
    <property type="entry name" value="FAD/NAD(P)-binding domain"/>
    <property type="match status" value="2"/>
</dbReference>
<dbReference type="Pfam" id="PF01266">
    <property type="entry name" value="DAO"/>
    <property type="match status" value="1"/>
</dbReference>
<organism evidence="4 5">
    <name type="scientific">Loktanella atrilutea</name>
    <dbReference type="NCBI Taxonomy" id="366533"/>
    <lineage>
        <taxon>Bacteria</taxon>
        <taxon>Pseudomonadati</taxon>
        <taxon>Pseudomonadota</taxon>
        <taxon>Alphaproteobacteria</taxon>
        <taxon>Rhodobacterales</taxon>
        <taxon>Roseobacteraceae</taxon>
        <taxon>Loktanella</taxon>
    </lineage>
</organism>
<dbReference type="SUPFAM" id="SSF51905">
    <property type="entry name" value="FAD/NAD(P)-binding domain"/>
    <property type="match status" value="1"/>
</dbReference>
<dbReference type="InterPro" id="IPR036188">
    <property type="entry name" value="FAD/NAD-bd_sf"/>
</dbReference>
<dbReference type="STRING" id="366533.SAMN05444339_101490"/>
<reference evidence="5" key="1">
    <citation type="submission" date="2016-11" db="EMBL/GenBank/DDBJ databases">
        <authorList>
            <person name="Varghese N."/>
            <person name="Submissions S."/>
        </authorList>
    </citation>
    <scope>NUCLEOTIDE SEQUENCE [LARGE SCALE GENOMIC DNA]</scope>
    <source>
        <strain evidence="5">DSM 29326</strain>
    </source>
</reference>
<sequence length="446" mass="47403">MSFPIRADLAATFRDPLPERADVVVIGGGVIGVMTAWELARDGVSVVLLEKGRVAGEQSSRNWGWVRAQGRDLAELPIMLEAQRMWPKLAEEAGDVGLRTTGTLYLAEDDAQMARYAGWLAEAERFQVSSRMLDAAQVAEALPGAARGYKGALWTPTDMKAEPWVAVPAFARAAQAAGAVIVEDCAVRMLDLTGGRVTGVVTERGLIGADAVVLAGGAWSSLLLRRHGVAIPQLSVRATVAATAPMGDVNLGGAVDKRLAWRKRADGGYSLAPAGFHELFVGPDAFRAFGSFTKLLWEDPLGTRLLPMAPRGYPDGWGTPRRWAGNQVSPFERCRVLDPAPNAARVARLARDFAATFPGLGEVRIAQSWAGMIDTLPDVVPVVDHVAALPGLTVCTGMCGHGFGIGPGMGRVAARLATGRDPGHDLTRFRLSRFSDGSRLVAGPNL</sequence>
<feature type="domain" description="FAD dependent oxidoreductase" evidence="3">
    <location>
        <begin position="22"/>
        <end position="416"/>
    </location>
</feature>
<evidence type="ECO:0000313" key="4">
    <source>
        <dbReference type="EMBL" id="SHE48094.1"/>
    </source>
</evidence>
<comment type="similarity">
    <text evidence="1">Belongs to the DadA oxidoreductase family.</text>
</comment>